<dbReference type="RefSeq" id="WP_229824943.1">
    <property type="nucleotide sequence ID" value="NZ_BMRC01000034.1"/>
</dbReference>
<dbReference type="SUPFAM" id="SSF51735">
    <property type="entry name" value="NAD(P)-binding Rossmann-fold domains"/>
    <property type="match status" value="1"/>
</dbReference>
<gene>
    <name evidence="1" type="ORF">ACFFV7_49295</name>
</gene>
<evidence type="ECO:0000313" key="2">
    <source>
        <dbReference type="Proteomes" id="UP001589647"/>
    </source>
</evidence>
<comment type="caution">
    <text evidence="1">The sequence shown here is derived from an EMBL/GenBank/DDBJ whole genome shotgun (WGS) entry which is preliminary data.</text>
</comment>
<organism evidence="1 2">
    <name type="scientific">Nonomuraea spiralis</name>
    <dbReference type="NCBI Taxonomy" id="46182"/>
    <lineage>
        <taxon>Bacteria</taxon>
        <taxon>Bacillati</taxon>
        <taxon>Actinomycetota</taxon>
        <taxon>Actinomycetes</taxon>
        <taxon>Streptosporangiales</taxon>
        <taxon>Streptosporangiaceae</taxon>
        <taxon>Nonomuraea</taxon>
    </lineage>
</organism>
<dbReference type="EMBL" id="JBHMEI010000098">
    <property type="protein sequence ID" value="MFB9209254.1"/>
    <property type="molecule type" value="Genomic_DNA"/>
</dbReference>
<dbReference type="InterPro" id="IPR036291">
    <property type="entry name" value="NAD(P)-bd_dom_sf"/>
</dbReference>
<evidence type="ECO:0000313" key="1">
    <source>
        <dbReference type="EMBL" id="MFB9209254.1"/>
    </source>
</evidence>
<sequence>MLHAFIVGMGRSGAGLHLPSLAKVRAAAPGLLAPDPVVVLDPLLPPGGVRGAVTAGSPEEAATLAPPDRTVVHLCTPPHVRAGMLARLAPLGYRKFIVEKPLALDLVGLAAVARVRRRWGLDLTVATHWLDSTLTGRLRAAMHAEEYGPLRQIRVVQNKPRFTRSAARPDAATAFDIEVPHALAVVLSLAGGARISGASWEDMVTERLRLPRLGRARLRLDHYSGVHTEIDSDLTSPVRERRITLHFERGTLTGHYPCSDADHTAQLRVATAEGERRSVFADDALPAFLLAAYRRYARARCSPGALPVQVDAVRLLTEAKDLCAAHEPGREEAPRADTTS</sequence>
<proteinExistence type="predicted"/>
<protein>
    <submittedName>
        <fullName evidence="1">Oxidoreductase</fullName>
    </submittedName>
</protein>
<accession>A0ABV5IXG3</accession>
<dbReference type="Gene3D" id="3.30.360.10">
    <property type="entry name" value="Dihydrodipicolinate Reductase, domain 2"/>
    <property type="match status" value="1"/>
</dbReference>
<reference evidence="1 2" key="1">
    <citation type="submission" date="2024-09" db="EMBL/GenBank/DDBJ databases">
        <authorList>
            <person name="Sun Q."/>
            <person name="Mori K."/>
        </authorList>
    </citation>
    <scope>NUCLEOTIDE SEQUENCE [LARGE SCALE GENOMIC DNA]</scope>
    <source>
        <strain evidence="1 2">CCM 3426</strain>
    </source>
</reference>
<name>A0ABV5IXG3_9ACTN</name>
<dbReference type="Proteomes" id="UP001589647">
    <property type="component" value="Unassembled WGS sequence"/>
</dbReference>
<dbReference type="Gene3D" id="3.40.50.720">
    <property type="entry name" value="NAD(P)-binding Rossmann-like Domain"/>
    <property type="match status" value="1"/>
</dbReference>
<keyword evidence="2" id="KW-1185">Reference proteome</keyword>